<sequence length="232" mass="25561">WAVGLAGSPIILHMHFDPALTQLPGRSSSSHFLLCQLIRPANVLFTLTEAYRERFCACSVSQPVYVVPNMCDETSLAFPAERQRELGMVRIAVLGRLSREKGILDVLQVAAQLRREHPHIHFDVAGLPSTEQEERLVQETMQREHLRDTVTLLGLVTGQAKVDLFERADILLSASYRESFGIVATEAMAAALPVIGTRVAGLRSIVVENETGYLVEPGDVSTMKQCLIALAQ</sequence>
<feature type="domain" description="Glycosyl transferase family 1" evidence="3">
    <location>
        <begin position="91"/>
        <end position="224"/>
    </location>
</feature>
<keyword evidence="2" id="KW-0808">Transferase</keyword>
<proteinExistence type="predicted"/>
<dbReference type="SUPFAM" id="SSF53756">
    <property type="entry name" value="UDP-Glycosyltransferase/glycogen phosphorylase"/>
    <property type="match status" value="1"/>
</dbReference>
<keyword evidence="1" id="KW-0328">Glycosyltransferase</keyword>
<gene>
    <name evidence="4" type="ORF">S01H1_21808</name>
</gene>
<evidence type="ECO:0000256" key="2">
    <source>
        <dbReference type="ARBA" id="ARBA00022679"/>
    </source>
</evidence>
<protein>
    <recommendedName>
        <fullName evidence="3">Glycosyl transferase family 1 domain-containing protein</fullName>
    </recommendedName>
</protein>
<name>X0TVT1_9ZZZZ</name>
<reference evidence="4" key="1">
    <citation type="journal article" date="2014" name="Front. Microbiol.">
        <title>High frequency of phylogenetically diverse reductive dehalogenase-homologous genes in deep subseafloor sedimentary metagenomes.</title>
        <authorList>
            <person name="Kawai M."/>
            <person name="Futagami T."/>
            <person name="Toyoda A."/>
            <person name="Takaki Y."/>
            <person name="Nishi S."/>
            <person name="Hori S."/>
            <person name="Arai W."/>
            <person name="Tsubouchi T."/>
            <person name="Morono Y."/>
            <person name="Uchiyama I."/>
            <person name="Ito T."/>
            <person name="Fujiyama A."/>
            <person name="Inagaki F."/>
            <person name="Takami H."/>
        </authorList>
    </citation>
    <scope>NUCLEOTIDE SEQUENCE</scope>
    <source>
        <strain evidence="4">Expedition CK06-06</strain>
    </source>
</reference>
<evidence type="ECO:0000313" key="4">
    <source>
        <dbReference type="EMBL" id="GAF97693.1"/>
    </source>
</evidence>
<comment type="caution">
    <text evidence="4">The sequence shown here is derived from an EMBL/GenBank/DDBJ whole genome shotgun (WGS) entry which is preliminary data.</text>
</comment>
<dbReference type="Pfam" id="PF00534">
    <property type="entry name" value="Glycos_transf_1"/>
    <property type="match status" value="1"/>
</dbReference>
<feature type="non-terminal residue" evidence="4">
    <location>
        <position position="1"/>
    </location>
</feature>
<evidence type="ECO:0000256" key="1">
    <source>
        <dbReference type="ARBA" id="ARBA00022676"/>
    </source>
</evidence>
<evidence type="ECO:0000259" key="3">
    <source>
        <dbReference type="Pfam" id="PF00534"/>
    </source>
</evidence>
<accession>X0TVT1</accession>
<dbReference type="InterPro" id="IPR001296">
    <property type="entry name" value="Glyco_trans_1"/>
</dbReference>
<dbReference type="AlphaFoldDB" id="X0TVT1"/>
<dbReference type="PANTHER" id="PTHR12526:SF640">
    <property type="entry name" value="COLANIC ACID BIOSYNTHESIS GLYCOSYLTRANSFERASE WCAL-RELATED"/>
    <property type="match status" value="1"/>
</dbReference>
<feature type="non-terminal residue" evidence="4">
    <location>
        <position position="232"/>
    </location>
</feature>
<dbReference type="PANTHER" id="PTHR12526">
    <property type="entry name" value="GLYCOSYLTRANSFERASE"/>
    <property type="match status" value="1"/>
</dbReference>
<dbReference type="CDD" id="cd03801">
    <property type="entry name" value="GT4_PimA-like"/>
    <property type="match status" value="1"/>
</dbReference>
<dbReference type="Gene3D" id="3.40.50.2000">
    <property type="entry name" value="Glycogen Phosphorylase B"/>
    <property type="match status" value="2"/>
</dbReference>
<dbReference type="GO" id="GO:0016757">
    <property type="term" value="F:glycosyltransferase activity"/>
    <property type="evidence" value="ECO:0007669"/>
    <property type="project" value="UniProtKB-KW"/>
</dbReference>
<dbReference type="EMBL" id="BARS01012168">
    <property type="protein sequence ID" value="GAF97693.1"/>
    <property type="molecule type" value="Genomic_DNA"/>
</dbReference>
<organism evidence="4">
    <name type="scientific">marine sediment metagenome</name>
    <dbReference type="NCBI Taxonomy" id="412755"/>
    <lineage>
        <taxon>unclassified sequences</taxon>
        <taxon>metagenomes</taxon>
        <taxon>ecological metagenomes</taxon>
    </lineage>
</organism>